<dbReference type="AlphaFoldDB" id="A0AAN8ERG6"/>
<keyword evidence="11" id="KW-1185">Reference proteome</keyword>
<dbReference type="Gene3D" id="3.40.50.300">
    <property type="entry name" value="P-loop containing nucleotide triphosphate hydrolases"/>
    <property type="match status" value="1"/>
</dbReference>
<keyword evidence="6" id="KW-0418">Kinase</keyword>
<dbReference type="GO" id="GO:0005524">
    <property type="term" value="F:ATP binding"/>
    <property type="evidence" value="ECO:0007669"/>
    <property type="project" value="UniProtKB-KW"/>
</dbReference>
<evidence type="ECO:0000313" key="11">
    <source>
        <dbReference type="Proteomes" id="UP001316803"/>
    </source>
</evidence>
<dbReference type="GO" id="GO:0005634">
    <property type="term" value="C:nucleus"/>
    <property type="evidence" value="ECO:0007669"/>
    <property type="project" value="UniProtKB-SubCell"/>
</dbReference>
<evidence type="ECO:0000256" key="5">
    <source>
        <dbReference type="ARBA" id="ARBA00022741"/>
    </source>
</evidence>
<keyword evidence="7" id="KW-0067">ATP-binding</keyword>
<protein>
    <recommendedName>
        <fullName evidence="12">P-loop containing nucleoside triphosphate hydrolase protein</fullName>
    </recommendedName>
</protein>
<dbReference type="Proteomes" id="UP001316803">
    <property type="component" value="Unassembled WGS sequence"/>
</dbReference>
<evidence type="ECO:0000256" key="6">
    <source>
        <dbReference type="ARBA" id="ARBA00022777"/>
    </source>
</evidence>
<dbReference type="InterPro" id="IPR027417">
    <property type="entry name" value="P-loop_NTPase"/>
</dbReference>
<keyword evidence="8" id="KW-0539">Nucleus</keyword>
<evidence type="ECO:0000313" key="10">
    <source>
        <dbReference type="EMBL" id="KAK5957173.1"/>
    </source>
</evidence>
<accession>A0AAN8ERG6</accession>
<organism evidence="10 11">
    <name type="scientific">Knufia fluminis</name>
    <dbReference type="NCBI Taxonomy" id="191047"/>
    <lineage>
        <taxon>Eukaryota</taxon>
        <taxon>Fungi</taxon>
        <taxon>Dikarya</taxon>
        <taxon>Ascomycota</taxon>
        <taxon>Pezizomycotina</taxon>
        <taxon>Eurotiomycetes</taxon>
        <taxon>Chaetothyriomycetidae</taxon>
        <taxon>Chaetothyriales</taxon>
        <taxon>Trichomeriaceae</taxon>
        <taxon>Knufia</taxon>
    </lineage>
</organism>
<reference evidence="10 11" key="1">
    <citation type="submission" date="2022-12" db="EMBL/GenBank/DDBJ databases">
        <title>Genomic features and morphological characterization of a novel Knufia sp. strain isolated from spacecraft assembly facility.</title>
        <authorList>
            <person name="Teixeira M."/>
            <person name="Chander A.M."/>
            <person name="Stajich J.E."/>
            <person name="Venkateswaran K."/>
        </authorList>
    </citation>
    <scope>NUCLEOTIDE SEQUENCE [LARGE SCALE GENOMIC DNA]</scope>
    <source>
        <strain evidence="10 11">FJI-L2-BK-P2</strain>
    </source>
</reference>
<comment type="subcellular location">
    <subcellularLocation>
        <location evidence="2">Cytoplasm</location>
    </subcellularLocation>
    <subcellularLocation>
        <location evidence="1">Nucleus</location>
    </subcellularLocation>
</comment>
<keyword evidence="4" id="KW-0808">Transferase</keyword>
<comment type="caution">
    <text evidence="10">The sequence shown here is derived from an EMBL/GenBank/DDBJ whole genome shotgun (WGS) entry which is preliminary data.</text>
</comment>
<gene>
    <name evidence="10" type="ORF">OHC33_001543</name>
</gene>
<dbReference type="GO" id="GO:0016301">
    <property type="term" value="F:kinase activity"/>
    <property type="evidence" value="ECO:0007669"/>
    <property type="project" value="UniProtKB-KW"/>
</dbReference>
<dbReference type="SUPFAM" id="SSF52540">
    <property type="entry name" value="P-loop containing nucleoside triphosphate hydrolases"/>
    <property type="match status" value="1"/>
</dbReference>
<evidence type="ECO:0000256" key="3">
    <source>
        <dbReference type="ARBA" id="ARBA00022490"/>
    </source>
</evidence>
<proteinExistence type="inferred from homology"/>
<keyword evidence="3" id="KW-0963">Cytoplasm</keyword>
<sequence length="334" mass="37626">MAAAVNPGGIQDDKAPHVIPFILSLLKRHEQKHAAFVTSHNALPPPLIIGLTAPQGAGKSLLVSLLHRSLAEDHNLPTTIFSLDDFYLPHDGLKSLAEQNPDNPLLQHRGQPSTHDIPLVRSVFASLRENKPTKIPQFNKAAHNGQGDRVPESEWLEVNSDPAHPIRIVLFEGWCVGFRPLPEFTLQTIHANAVKAAYSKEKDTPAYRGRLAYNTPKSLNTINEALKEYDEITSQYDGLIHIDAEDPLYVYEWRLEQEHNLKKAKGSGMSDEEVKNFVDGYYPSYELYVDGLRMGVFRTLMQDKLEGEGDTDWEGRQLRLVVGRDRKVKKAERI</sequence>
<dbReference type="EMBL" id="JAKLMC020000003">
    <property type="protein sequence ID" value="KAK5957173.1"/>
    <property type="molecule type" value="Genomic_DNA"/>
</dbReference>
<comment type="similarity">
    <text evidence="9">Belongs to the GLYK kinase family.</text>
</comment>
<evidence type="ECO:0000256" key="7">
    <source>
        <dbReference type="ARBA" id="ARBA00022840"/>
    </source>
</evidence>
<name>A0AAN8ERG6_9EURO</name>
<evidence type="ECO:0000256" key="1">
    <source>
        <dbReference type="ARBA" id="ARBA00004123"/>
    </source>
</evidence>
<evidence type="ECO:0008006" key="12">
    <source>
        <dbReference type="Google" id="ProtNLM"/>
    </source>
</evidence>
<dbReference type="PANTHER" id="PTHR10285">
    <property type="entry name" value="URIDINE KINASE"/>
    <property type="match status" value="1"/>
</dbReference>
<evidence type="ECO:0000256" key="2">
    <source>
        <dbReference type="ARBA" id="ARBA00004496"/>
    </source>
</evidence>
<evidence type="ECO:0000256" key="4">
    <source>
        <dbReference type="ARBA" id="ARBA00022679"/>
    </source>
</evidence>
<dbReference type="GO" id="GO:0005737">
    <property type="term" value="C:cytoplasm"/>
    <property type="evidence" value="ECO:0007669"/>
    <property type="project" value="UniProtKB-SubCell"/>
</dbReference>
<evidence type="ECO:0000256" key="9">
    <source>
        <dbReference type="ARBA" id="ARBA00061312"/>
    </source>
</evidence>
<keyword evidence="5" id="KW-0547">Nucleotide-binding</keyword>
<evidence type="ECO:0000256" key="8">
    <source>
        <dbReference type="ARBA" id="ARBA00023242"/>
    </source>
</evidence>
<dbReference type="FunFam" id="3.40.50.300:FF:001691">
    <property type="entry name" value="Probable ATP-dependent kinase TDA10"/>
    <property type="match status" value="1"/>
</dbReference>